<evidence type="ECO:0000313" key="2">
    <source>
        <dbReference type="Proteomes" id="UP000270924"/>
    </source>
</evidence>
<keyword evidence="2" id="KW-1185">Reference proteome</keyword>
<gene>
    <name evidence="1" type="ORF">WBA_LOCUS3802</name>
</gene>
<dbReference type="Proteomes" id="UP000270924">
    <property type="component" value="Unassembled WGS sequence"/>
</dbReference>
<dbReference type="EMBL" id="UYWW01001386">
    <property type="protein sequence ID" value="VDM10416.1"/>
    <property type="molecule type" value="Genomic_DNA"/>
</dbReference>
<organism evidence="1 2">
    <name type="scientific">Wuchereria bancrofti</name>
    <dbReference type="NCBI Taxonomy" id="6293"/>
    <lineage>
        <taxon>Eukaryota</taxon>
        <taxon>Metazoa</taxon>
        <taxon>Ecdysozoa</taxon>
        <taxon>Nematoda</taxon>
        <taxon>Chromadorea</taxon>
        <taxon>Rhabditida</taxon>
        <taxon>Spirurina</taxon>
        <taxon>Spiruromorpha</taxon>
        <taxon>Filarioidea</taxon>
        <taxon>Onchocercidae</taxon>
        <taxon>Wuchereria</taxon>
    </lineage>
</organism>
<proteinExistence type="predicted"/>
<reference evidence="1 2" key="1">
    <citation type="submission" date="2018-11" db="EMBL/GenBank/DDBJ databases">
        <authorList>
            <consortium name="Pathogen Informatics"/>
        </authorList>
    </citation>
    <scope>NUCLEOTIDE SEQUENCE [LARGE SCALE GENOMIC DNA]</scope>
</reference>
<protein>
    <submittedName>
        <fullName evidence="1">Uncharacterized protein</fullName>
    </submittedName>
</protein>
<dbReference type="AlphaFoldDB" id="A0A3P7DTQ9"/>
<sequence length="130" mass="14794">MWTVRVRVPLVVLKGYWFESNLGSPDPGSAMVAHPRLEYFRGMVERFTMPPCHGVRYGFESRYLGNMLMWRNGSSHAHNLRIVGSTPTVATKIYGAMVKRQSQNSHKVLFQVRVLVALQSVCRPQNRSSS</sequence>
<dbReference type="InParanoid" id="A0A3P7DTQ9"/>
<accession>A0A3P7DTQ9</accession>
<evidence type="ECO:0000313" key="1">
    <source>
        <dbReference type="EMBL" id="VDM10416.1"/>
    </source>
</evidence>
<name>A0A3P7DTQ9_WUCBA</name>